<name>A0ABU5J0Y0_9BACI</name>
<evidence type="ECO:0000313" key="2">
    <source>
        <dbReference type="Proteomes" id="UP001290455"/>
    </source>
</evidence>
<sequence>MKGDVMMGSRMMHAIIANRIADQLSIKDKPSFLLGGIAPDAVSPKEASHFYSGDVNDYTRRIDYEQFIHKYNKHIHSDYMLGYYTHLIADDLWLKGFYLPWLKNRMEKDESIFTQYHQDFRLLNGKLLNYYSIAEEIKANLQNDGVVIELEEVSRNAVIHFIPHIIEDIHYNSSVIHEPLNVFTLDQIVGYIETSVDMGLMHLKRV</sequence>
<keyword evidence="2" id="KW-1185">Reference proteome</keyword>
<evidence type="ECO:0000313" key="1">
    <source>
        <dbReference type="EMBL" id="MDZ5473075.1"/>
    </source>
</evidence>
<proteinExistence type="predicted"/>
<accession>A0ABU5J0Y0</accession>
<gene>
    <name evidence="1" type="ORF">SM124_15255</name>
</gene>
<protein>
    <submittedName>
        <fullName evidence="1">Zinc dependent phospholipase C family protein</fullName>
    </submittedName>
</protein>
<dbReference type="Proteomes" id="UP001290455">
    <property type="component" value="Unassembled WGS sequence"/>
</dbReference>
<dbReference type="RefSeq" id="WP_322447375.1">
    <property type="nucleotide sequence ID" value="NZ_JAXOFX010000010.1"/>
</dbReference>
<reference evidence="1 2" key="1">
    <citation type="submission" date="2023-11" db="EMBL/GenBank/DDBJ databases">
        <title>Bacillus jintuensis, isolated from a mudflat on the Beibu Gulf coast.</title>
        <authorList>
            <person name="Li M."/>
        </authorList>
    </citation>
    <scope>NUCLEOTIDE SEQUENCE [LARGE SCALE GENOMIC DNA]</scope>
    <source>
        <strain evidence="1 2">31A1R</strain>
    </source>
</reference>
<organism evidence="1 2">
    <name type="scientific">Robertmurraya mangrovi</name>
    <dbReference type="NCBI Taxonomy" id="3098077"/>
    <lineage>
        <taxon>Bacteria</taxon>
        <taxon>Bacillati</taxon>
        <taxon>Bacillota</taxon>
        <taxon>Bacilli</taxon>
        <taxon>Bacillales</taxon>
        <taxon>Bacillaceae</taxon>
        <taxon>Robertmurraya</taxon>
    </lineage>
</organism>
<dbReference type="EMBL" id="JAXOFX010000010">
    <property type="protein sequence ID" value="MDZ5473075.1"/>
    <property type="molecule type" value="Genomic_DNA"/>
</dbReference>
<comment type="caution">
    <text evidence="1">The sequence shown here is derived from an EMBL/GenBank/DDBJ whole genome shotgun (WGS) entry which is preliminary data.</text>
</comment>